<evidence type="ECO:0000256" key="2">
    <source>
        <dbReference type="ARBA" id="ARBA00022801"/>
    </source>
</evidence>
<evidence type="ECO:0000313" key="6">
    <source>
        <dbReference type="Proteomes" id="UP000647339"/>
    </source>
</evidence>
<sequence>MEMMSMKTQIQHIWQEALLETTMGYHCLSLRFASPIALDEVLNKLERIAEKNGSSSSNFSRKQWTIPVQYTGKDLERVAKHTGLAQDELIALHQAPSYLLYFYGFMPGFMYLGGLDQQLFVPRKEQPDPMIEKGSVAIGGKQTGIYPMNSPGGWNVIGKTPVQLFDVNMDPPLKPQPGDKIKFEAISAENYQDIISQMEEKNYQLPYEKI</sequence>
<keyword evidence="6" id="KW-1185">Reference proteome</keyword>
<reference evidence="6" key="1">
    <citation type="journal article" date="2019" name="Int. J. Syst. Evol. Microbiol.">
        <title>The Global Catalogue of Microorganisms (GCM) 10K type strain sequencing project: providing services to taxonomists for standard genome sequencing and annotation.</title>
        <authorList>
            <consortium name="The Broad Institute Genomics Platform"/>
            <consortium name="The Broad Institute Genome Sequencing Center for Infectious Disease"/>
            <person name="Wu L."/>
            <person name="Ma J."/>
        </authorList>
    </citation>
    <scope>NUCLEOTIDE SEQUENCE [LARGE SCALE GENOMIC DNA]</scope>
    <source>
        <strain evidence="6">CGMCC 1.15407</strain>
    </source>
</reference>
<protein>
    <submittedName>
        <fullName evidence="5">Allophanate hydrolase</fullName>
    </submittedName>
</protein>
<dbReference type="PANTHER" id="PTHR34698:SF2">
    <property type="entry name" value="5-OXOPROLINASE SUBUNIT B"/>
    <property type="match status" value="1"/>
</dbReference>
<dbReference type="NCBIfam" id="TIGR00370">
    <property type="entry name" value="5-oxoprolinase subunit PxpB"/>
    <property type="match status" value="1"/>
</dbReference>
<evidence type="ECO:0000313" key="5">
    <source>
        <dbReference type="EMBL" id="GGF45165.1"/>
    </source>
</evidence>
<dbReference type="Pfam" id="PF02682">
    <property type="entry name" value="CT_C_D"/>
    <property type="match status" value="1"/>
</dbReference>
<dbReference type="EMBL" id="BMIU01000022">
    <property type="protein sequence ID" value="GGF45165.1"/>
    <property type="molecule type" value="Genomic_DNA"/>
</dbReference>
<organism evidence="5 6">
    <name type="scientific">Echinicola rosea</name>
    <dbReference type="NCBI Taxonomy" id="1807691"/>
    <lineage>
        <taxon>Bacteria</taxon>
        <taxon>Pseudomonadati</taxon>
        <taxon>Bacteroidota</taxon>
        <taxon>Cytophagia</taxon>
        <taxon>Cytophagales</taxon>
        <taxon>Cyclobacteriaceae</taxon>
        <taxon>Echinicola</taxon>
    </lineage>
</organism>
<dbReference type="InterPro" id="IPR010016">
    <property type="entry name" value="PxpB"/>
</dbReference>
<evidence type="ECO:0000256" key="1">
    <source>
        <dbReference type="ARBA" id="ARBA00022741"/>
    </source>
</evidence>
<dbReference type="GO" id="GO:0016787">
    <property type="term" value="F:hydrolase activity"/>
    <property type="evidence" value="ECO:0007669"/>
    <property type="project" value="UniProtKB-KW"/>
</dbReference>
<accession>A0ABQ1V9J6</accession>
<feature type="domain" description="Carboxyltransferase" evidence="4">
    <location>
        <begin position="1"/>
        <end position="175"/>
    </location>
</feature>
<name>A0ABQ1V9J6_9BACT</name>
<gene>
    <name evidence="5" type="ORF">GCM10011339_37030</name>
</gene>
<keyword evidence="1" id="KW-0547">Nucleotide-binding</keyword>
<comment type="caution">
    <text evidence="5">The sequence shown here is derived from an EMBL/GenBank/DDBJ whole genome shotgun (WGS) entry which is preliminary data.</text>
</comment>
<dbReference type="Gene3D" id="2.40.100.10">
    <property type="entry name" value="Cyclophilin-like"/>
    <property type="match status" value="1"/>
</dbReference>
<evidence type="ECO:0000256" key="3">
    <source>
        <dbReference type="ARBA" id="ARBA00022840"/>
    </source>
</evidence>
<dbReference type="SMART" id="SM00796">
    <property type="entry name" value="AHS1"/>
    <property type="match status" value="1"/>
</dbReference>
<evidence type="ECO:0000259" key="4">
    <source>
        <dbReference type="SMART" id="SM00796"/>
    </source>
</evidence>
<keyword evidence="3" id="KW-0067">ATP-binding</keyword>
<dbReference type="PANTHER" id="PTHR34698">
    <property type="entry name" value="5-OXOPROLINASE SUBUNIT B"/>
    <property type="match status" value="1"/>
</dbReference>
<proteinExistence type="predicted"/>
<dbReference type="Proteomes" id="UP000647339">
    <property type="component" value="Unassembled WGS sequence"/>
</dbReference>
<dbReference type="SUPFAM" id="SSF50891">
    <property type="entry name" value="Cyclophilin-like"/>
    <property type="match status" value="1"/>
</dbReference>
<dbReference type="InterPro" id="IPR029000">
    <property type="entry name" value="Cyclophilin-like_dom_sf"/>
</dbReference>
<keyword evidence="2 5" id="KW-0378">Hydrolase</keyword>
<dbReference type="InterPro" id="IPR003833">
    <property type="entry name" value="CT_C_D"/>
</dbReference>